<dbReference type="RefSeq" id="XP_031907800.1">
    <property type="nucleotide sequence ID" value="XM_032050987.1"/>
</dbReference>
<sequence>MPAFTIMTRIKPLATTIVLSILVFRLGLLYIFFYFIFCFCQSSLKLTCCLLRCFNLHTLFASSGVPFSHSIINSDDEDHECHDIVWSRNVLQQQTMSATELPTYSGG</sequence>
<gene>
    <name evidence="2" type="ORF">BDV38DRAFT_11209</name>
</gene>
<dbReference type="AlphaFoldDB" id="A0A5N6SCR0"/>
<keyword evidence="1" id="KW-1133">Transmembrane helix</keyword>
<evidence type="ECO:0000256" key="1">
    <source>
        <dbReference type="SAM" id="Phobius"/>
    </source>
</evidence>
<dbReference type="EMBL" id="ML743650">
    <property type="protein sequence ID" value="KAE8131737.1"/>
    <property type="molecule type" value="Genomic_DNA"/>
</dbReference>
<keyword evidence="1" id="KW-0472">Membrane</keyword>
<organism evidence="2 3">
    <name type="scientific">Aspergillus pseudotamarii</name>
    <dbReference type="NCBI Taxonomy" id="132259"/>
    <lineage>
        <taxon>Eukaryota</taxon>
        <taxon>Fungi</taxon>
        <taxon>Dikarya</taxon>
        <taxon>Ascomycota</taxon>
        <taxon>Pezizomycotina</taxon>
        <taxon>Eurotiomycetes</taxon>
        <taxon>Eurotiomycetidae</taxon>
        <taxon>Eurotiales</taxon>
        <taxon>Aspergillaceae</taxon>
        <taxon>Aspergillus</taxon>
        <taxon>Aspergillus subgen. Circumdati</taxon>
    </lineage>
</organism>
<dbReference type="Proteomes" id="UP000325672">
    <property type="component" value="Unassembled WGS sequence"/>
</dbReference>
<name>A0A5N6SCR0_ASPPS</name>
<keyword evidence="1" id="KW-0812">Transmembrane</keyword>
<feature type="transmembrane region" description="Helical" evidence="1">
    <location>
        <begin position="12"/>
        <end position="37"/>
    </location>
</feature>
<protein>
    <submittedName>
        <fullName evidence="2">Uncharacterized protein</fullName>
    </submittedName>
</protein>
<accession>A0A5N6SCR0</accession>
<proteinExistence type="predicted"/>
<evidence type="ECO:0000313" key="2">
    <source>
        <dbReference type="EMBL" id="KAE8131737.1"/>
    </source>
</evidence>
<evidence type="ECO:0000313" key="3">
    <source>
        <dbReference type="Proteomes" id="UP000325672"/>
    </source>
</evidence>
<dbReference type="GeneID" id="43635197"/>
<keyword evidence="3" id="KW-1185">Reference proteome</keyword>
<reference evidence="2 3" key="1">
    <citation type="submission" date="2019-04" db="EMBL/GenBank/DDBJ databases">
        <title>Friends and foes A comparative genomics study of 23 Aspergillus species from section Flavi.</title>
        <authorList>
            <consortium name="DOE Joint Genome Institute"/>
            <person name="Kjaerbolling I."/>
            <person name="Vesth T."/>
            <person name="Frisvad J.C."/>
            <person name="Nybo J.L."/>
            <person name="Theobald S."/>
            <person name="Kildgaard S."/>
            <person name="Isbrandt T."/>
            <person name="Kuo A."/>
            <person name="Sato A."/>
            <person name="Lyhne E.K."/>
            <person name="Kogle M.E."/>
            <person name="Wiebenga A."/>
            <person name="Kun R.S."/>
            <person name="Lubbers R.J."/>
            <person name="Makela M.R."/>
            <person name="Barry K."/>
            <person name="Chovatia M."/>
            <person name="Clum A."/>
            <person name="Daum C."/>
            <person name="Haridas S."/>
            <person name="He G."/>
            <person name="LaButti K."/>
            <person name="Lipzen A."/>
            <person name="Mondo S."/>
            <person name="Riley R."/>
            <person name="Salamov A."/>
            <person name="Simmons B.A."/>
            <person name="Magnuson J.K."/>
            <person name="Henrissat B."/>
            <person name="Mortensen U.H."/>
            <person name="Larsen T.O."/>
            <person name="Devries R.P."/>
            <person name="Grigoriev I.V."/>
            <person name="Machida M."/>
            <person name="Baker S.E."/>
            <person name="Andersen M.R."/>
        </authorList>
    </citation>
    <scope>NUCLEOTIDE SEQUENCE [LARGE SCALE GENOMIC DNA]</scope>
    <source>
        <strain evidence="2 3">CBS 117625</strain>
    </source>
</reference>